<organism evidence="5 6">
    <name type="scientific">Conidiobolus coronatus (strain ATCC 28846 / CBS 209.66 / NRRL 28638)</name>
    <name type="common">Delacroixia coronata</name>
    <dbReference type="NCBI Taxonomy" id="796925"/>
    <lineage>
        <taxon>Eukaryota</taxon>
        <taxon>Fungi</taxon>
        <taxon>Fungi incertae sedis</taxon>
        <taxon>Zoopagomycota</taxon>
        <taxon>Entomophthoromycotina</taxon>
        <taxon>Entomophthoromycetes</taxon>
        <taxon>Entomophthorales</taxon>
        <taxon>Ancylistaceae</taxon>
        <taxon>Conidiobolus</taxon>
    </lineage>
</organism>
<evidence type="ECO:0000313" key="5">
    <source>
        <dbReference type="EMBL" id="KXN71488.1"/>
    </source>
</evidence>
<evidence type="ECO:0000256" key="2">
    <source>
        <dbReference type="SAM" id="Coils"/>
    </source>
</evidence>
<dbReference type="STRING" id="796925.A0A137P8Z6"/>
<dbReference type="OrthoDB" id="346910at2759"/>
<dbReference type="PRINTS" id="PR00689">
    <property type="entry name" value="ACOABINDINGP"/>
</dbReference>
<feature type="domain" description="ACB" evidence="4">
    <location>
        <begin position="10"/>
        <end position="97"/>
    </location>
</feature>
<keyword evidence="1" id="KW-0446">Lipid-binding</keyword>
<proteinExistence type="predicted"/>
<dbReference type="PANTHER" id="PTHR23310">
    <property type="entry name" value="ACYL-COA-BINDING PROTEIN, ACBP"/>
    <property type="match status" value="1"/>
</dbReference>
<dbReference type="Pfam" id="PF00887">
    <property type="entry name" value="ACBP"/>
    <property type="match status" value="1"/>
</dbReference>
<dbReference type="PROSITE" id="PS51228">
    <property type="entry name" value="ACB_2"/>
    <property type="match status" value="1"/>
</dbReference>
<evidence type="ECO:0000313" key="6">
    <source>
        <dbReference type="Proteomes" id="UP000070444"/>
    </source>
</evidence>
<keyword evidence="2" id="KW-0175">Coiled coil</keyword>
<dbReference type="PANTHER" id="PTHR23310:SF133">
    <property type="entry name" value="COA BINDING PROTEIN, PUTATIVE (AFU_ORTHOLOGUE AFUA_1G12300)-RELATED"/>
    <property type="match status" value="1"/>
</dbReference>
<dbReference type="InterPro" id="IPR000582">
    <property type="entry name" value="Acyl-CoA-binding_protein"/>
</dbReference>
<evidence type="ECO:0000259" key="4">
    <source>
        <dbReference type="PROSITE" id="PS51228"/>
    </source>
</evidence>
<dbReference type="InterPro" id="IPR014352">
    <property type="entry name" value="FERM/acyl-CoA-bd_prot_sf"/>
</dbReference>
<gene>
    <name evidence="5" type="ORF">CONCODRAFT_84662</name>
</gene>
<accession>A0A137P8Z6</accession>
<dbReference type="SUPFAM" id="SSF47027">
    <property type="entry name" value="Acyl-CoA binding protein"/>
    <property type="match status" value="1"/>
</dbReference>
<sequence length="377" mass="43401">MVGATPCPPSRRKFDHAVTVVRHLPTSLKLQSDDRLKLYGLYKQASEEFTYKKKPRNRDWLSQAKWDSWIEVSHLTQEEAQEEYVKTLVEFLKSFPERQQAVDLVTGLERTLLLTDFQLGVYPTWPRTTTRAKRFPKSCSAELNQTKREAILQYCRDSAIYLPTTNSNGHTSILTDNPLDNSLTNEIIPDQYPQYSSQIHLIHNQSFNDNVVAPESPISNATEIPDDCSEDSYASSDDGESLSTVTVRACNHRNYRSSTVSDRHDSFDSGLSSDTELALESLQTQVAALNQKIDLLKQDLRQTDVIRAPKPFWQSFTMDWLKTAALNFFVGVIILTQYYRIRSVHHRSVLVYYFSYFNACCRRFIEAGRKLISREPY</sequence>
<dbReference type="GO" id="GO:0006631">
    <property type="term" value="P:fatty acid metabolic process"/>
    <property type="evidence" value="ECO:0007669"/>
    <property type="project" value="TreeGrafter"/>
</dbReference>
<dbReference type="GO" id="GO:0000062">
    <property type="term" value="F:fatty-acyl-CoA binding"/>
    <property type="evidence" value="ECO:0007669"/>
    <property type="project" value="InterPro"/>
</dbReference>
<keyword evidence="6" id="KW-1185">Reference proteome</keyword>
<feature type="region of interest" description="Disordered" evidence="3">
    <location>
        <begin position="219"/>
        <end position="240"/>
    </location>
</feature>
<evidence type="ECO:0000256" key="1">
    <source>
        <dbReference type="ARBA" id="ARBA00023121"/>
    </source>
</evidence>
<dbReference type="Proteomes" id="UP000070444">
    <property type="component" value="Unassembled WGS sequence"/>
</dbReference>
<reference evidence="5 6" key="1">
    <citation type="journal article" date="2015" name="Genome Biol. Evol.">
        <title>Phylogenomic analyses indicate that early fungi evolved digesting cell walls of algal ancestors of land plants.</title>
        <authorList>
            <person name="Chang Y."/>
            <person name="Wang S."/>
            <person name="Sekimoto S."/>
            <person name="Aerts A.L."/>
            <person name="Choi C."/>
            <person name="Clum A."/>
            <person name="LaButti K.M."/>
            <person name="Lindquist E.A."/>
            <person name="Yee Ngan C."/>
            <person name="Ohm R.A."/>
            <person name="Salamov A.A."/>
            <person name="Grigoriev I.V."/>
            <person name="Spatafora J.W."/>
            <person name="Berbee M.L."/>
        </authorList>
    </citation>
    <scope>NUCLEOTIDE SEQUENCE [LARGE SCALE GENOMIC DNA]</scope>
    <source>
        <strain evidence="5 6">NRRL 28638</strain>
    </source>
</reference>
<feature type="coiled-coil region" evidence="2">
    <location>
        <begin position="272"/>
        <end position="299"/>
    </location>
</feature>
<dbReference type="Gene3D" id="1.20.80.10">
    <property type="match status" value="1"/>
</dbReference>
<protein>
    <recommendedName>
        <fullName evidence="4">ACB domain-containing protein</fullName>
    </recommendedName>
</protein>
<name>A0A137P8Z6_CONC2</name>
<evidence type="ECO:0000256" key="3">
    <source>
        <dbReference type="SAM" id="MobiDB-lite"/>
    </source>
</evidence>
<dbReference type="AlphaFoldDB" id="A0A137P8Z6"/>
<dbReference type="InterPro" id="IPR035984">
    <property type="entry name" value="Acyl-CoA-binding_sf"/>
</dbReference>
<dbReference type="EMBL" id="KQ964474">
    <property type="protein sequence ID" value="KXN71488.1"/>
    <property type="molecule type" value="Genomic_DNA"/>
</dbReference>